<proteinExistence type="inferred from homology"/>
<dbReference type="InterPro" id="IPR050179">
    <property type="entry name" value="Trans_hexapeptide_repeat"/>
</dbReference>
<dbReference type="GO" id="GO:0016746">
    <property type="term" value="F:acyltransferase activity"/>
    <property type="evidence" value="ECO:0007669"/>
    <property type="project" value="UniProtKB-KW"/>
</dbReference>
<reference evidence="5 6" key="1">
    <citation type="submission" date="2023-08" db="EMBL/GenBank/DDBJ databases">
        <title>Comparative genomics and taxonomic characterization of three novel marine species of genus Marivirga.</title>
        <authorList>
            <person name="Muhammad N."/>
            <person name="Kim S.-G."/>
        </authorList>
    </citation>
    <scope>NUCLEOTIDE SEQUENCE [LARGE SCALE GENOMIC DNA]</scope>
    <source>
        <strain evidence="5 6">BDSF4-3</strain>
    </source>
</reference>
<dbReference type="Proteomes" id="UP001230496">
    <property type="component" value="Chromosome"/>
</dbReference>
<name>A0AA51NC58_9BACT</name>
<dbReference type="SUPFAM" id="SSF51161">
    <property type="entry name" value="Trimeric LpxA-like enzymes"/>
    <property type="match status" value="1"/>
</dbReference>
<accession>A0AA51NC58</accession>
<dbReference type="InterPro" id="IPR018357">
    <property type="entry name" value="Hexapep_transf_CS"/>
</dbReference>
<evidence type="ECO:0000256" key="4">
    <source>
        <dbReference type="ARBA" id="ARBA00023315"/>
    </source>
</evidence>
<dbReference type="Gene3D" id="2.160.10.10">
    <property type="entry name" value="Hexapeptide repeat proteins"/>
    <property type="match status" value="1"/>
</dbReference>
<keyword evidence="2 5" id="KW-0808">Transferase</keyword>
<evidence type="ECO:0000256" key="3">
    <source>
        <dbReference type="ARBA" id="ARBA00022737"/>
    </source>
</evidence>
<organism evidence="5 6">
    <name type="scientific">Marivirga salinarum</name>
    <dbReference type="NCBI Taxonomy" id="3059078"/>
    <lineage>
        <taxon>Bacteria</taxon>
        <taxon>Pseudomonadati</taxon>
        <taxon>Bacteroidota</taxon>
        <taxon>Cytophagia</taxon>
        <taxon>Cytophagales</taxon>
        <taxon>Marivirgaceae</taxon>
        <taxon>Marivirga</taxon>
    </lineage>
</organism>
<protein>
    <submittedName>
        <fullName evidence="5">CatB-related O-acetyltransferase</fullName>
        <ecNumber evidence="5">2.3.1.-</ecNumber>
    </submittedName>
</protein>
<dbReference type="InterPro" id="IPR011004">
    <property type="entry name" value="Trimer_LpxA-like_sf"/>
</dbReference>
<dbReference type="CDD" id="cd03349">
    <property type="entry name" value="LbH_XAT"/>
    <property type="match status" value="1"/>
</dbReference>
<sequence>MGLSNLKIFRFLIFRIKNILNSYNHFEGKNIIGKNCKIYGTHLKGNINVGDFSSLKYTTLNGNISIGKFSQLNGPNIHINGKMKGVSIGNYCSIARGVIIQEVNHKFEKVSTFYFNKHIFKNSEYTDEITKGKIQIGNDVWIGANSMILSGVKIGDGAVIAAGSVVTKDVLDYAIVGGSPARLIKMRFSDEIILKLKNLKWWDWSLEKIKKNSVFFMENISELDLNSLNE</sequence>
<comment type="similarity">
    <text evidence="1">Belongs to the transferase hexapeptide repeat family.</text>
</comment>
<dbReference type="InterPro" id="IPR001451">
    <property type="entry name" value="Hexapep"/>
</dbReference>
<keyword evidence="4 5" id="KW-0012">Acyltransferase</keyword>
<dbReference type="PROSITE" id="PS00101">
    <property type="entry name" value="HEXAPEP_TRANSFERASES"/>
    <property type="match status" value="1"/>
</dbReference>
<dbReference type="AlphaFoldDB" id="A0AA51NC58"/>
<dbReference type="EC" id="2.3.1.-" evidence="5"/>
<dbReference type="Pfam" id="PF00132">
    <property type="entry name" value="Hexapep"/>
    <property type="match status" value="1"/>
</dbReference>
<evidence type="ECO:0000313" key="5">
    <source>
        <dbReference type="EMBL" id="WMN10915.1"/>
    </source>
</evidence>
<dbReference type="PANTHER" id="PTHR43300:SF11">
    <property type="entry name" value="ACETYLTRANSFERASE RV3034C-RELATED"/>
    <property type="match status" value="1"/>
</dbReference>
<keyword evidence="6" id="KW-1185">Reference proteome</keyword>
<evidence type="ECO:0000256" key="1">
    <source>
        <dbReference type="ARBA" id="ARBA00007274"/>
    </source>
</evidence>
<evidence type="ECO:0000313" key="6">
    <source>
        <dbReference type="Proteomes" id="UP001230496"/>
    </source>
</evidence>
<dbReference type="KEGG" id="msaa:QYS49_36495"/>
<evidence type="ECO:0000256" key="2">
    <source>
        <dbReference type="ARBA" id="ARBA00022679"/>
    </source>
</evidence>
<gene>
    <name evidence="5" type="ORF">QYS49_36495</name>
</gene>
<keyword evidence="3" id="KW-0677">Repeat</keyword>
<dbReference type="EMBL" id="CP129971">
    <property type="protein sequence ID" value="WMN10915.1"/>
    <property type="molecule type" value="Genomic_DNA"/>
</dbReference>
<dbReference type="PANTHER" id="PTHR43300">
    <property type="entry name" value="ACETYLTRANSFERASE"/>
    <property type="match status" value="1"/>
</dbReference>